<dbReference type="EMBL" id="CZBE01000006">
    <property type="protein sequence ID" value="CUP52833.1"/>
    <property type="molecule type" value="Genomic_DNA"/>
</dbReference>
<dbReference type="Proteomes" id="UP000095765">
    <property type="component" value="Unassembled WGS sequence"/>
</dbReference>
<sequence>MQKAFCYFTMQRTNVSSIKNHKSKIPVIYFFKIKLCNMY</sequence>
<dbReference type="AlphaFoldDB" id="A0A174NVV9"/>
<proteinExistence type="predicted"/>
<name>A0A174NVV9_9FIRM</name>
<protein>
    <submittedName>
        <fullName evidence="1">Uncharacterized protein</fullName>
    </submittedName>
</protein>
<evidence type="ECO:0000313" key="1">
    <source>
        <dbReference type="EMBL" id="CUP52833.1"/>
    </source>
</evidence>
<evidence type="ECO:0000313" key="2">
    <source>
        <dbReference type="Proteomes" id="UP000095765"/>
    </source>
</evidence>
<gene>
    <name evidence="1" type="ORF">ERS852551_01078</name>
</gene>
<accession>A0A174NVV9</accession>
<organism evidence="1 2">
    <name type="scientific">Anaerotruncus colihominis</name>
    <dbReference type="NCBI Taxonomy" id="169435"/>
    <lineage>
        <taxon>Bacteria</taxon>
        <taxon>Bacillati</taxon>
        <taxon>Bacillota</taxon>
        <taxon>Clostridia</taxon>
        <taxon>Eubacteriales</taxon>
        <taxon>Oscillospiraceae</taxon>
        <taxon>Anaerotruncus</taxon>
    </lineage>
</organism>
<reference evidence="1 2" key="1">
    <citation type="submission" date="2015-09" db="EMBL/GenBank/DDBJ databases">
        <authorList>
            <consortium name="Pathogen Informatics"/>
        </authorList>
    </citation>
    <scope>NUCLEOTIDE SEQUENCE [LARGE SCALE GENOMIC DNA]</scope>
    <source>
        <strain evidence="1 2">2789STDY5834939</strain>
    </source>
</reference>